<feature type="compositionally biased region" description="Basic and acidic residues" evidence="1">
    <location>
        <begin position="239"/>
        <end position="250"/>
    </location>
</feature>
<comment type="caution">
    <text evidence="2">The sequence shown here is derived from an EMBL/GenBank/DDBJ whole genome shotgun (WGS) entry which is preliminary data.</text>
</comment>
<protein>
    <submittedName>
        <fullName evidence="2">Uncharacterized protein</fullName>
    </submittedName>
</protein>
<sequence length="510" mass="59205">MRLRKVKKTFWELKEKHTSFTTPHAEASDTDSSSNKIFKKYDDTLPLTEQQLVEYLRKVSRVLFERITKDQWEKHEEAVVHYVNLKASIDDYYNENITHIDQTNQLVEASMSSLEKSSSTINDLYKGLEFITQLLQDITNSVKDKPATNKKIKEASETLVKISTQNTEILSSEDTSSIKSMMTKMYNAFRGQFSLASSSSVTLTFALTETLVNVKGENVTHTATKEPPFHIEGETDANIQDKPKEPKEGKGITIDDQAKDQRKVVKASSIICPVPDEPEEIKKAEKKARLNSISKTEVIKVVRREVKKLGIHLKEAITTKAGELFKKAQEAEHEVLKRQHTEKVRKSLKLKKHKYDSYMWTVSSRLKPKPITDIKIHPKTKPVVIIFYKCTDGRNFDVHKPFLFRAFGISELDKLKEIILKKKNTVIDPEIYNQWYRTQMLESFLHLNHTERDEYTKQLRVQERFDLLEAECHVYQAEMETRLNDAEASARLWKKVIIFMIVLFVMFKKL</sequence>
<dbReference type="AlphaFoldDB" id="A0A6L2M1S1"/>
<feature type="region of interest" description="Disordered" evidence="1">
    <location>
        <begin position="239"/>
        <end position="260"/>
    </location>
</feature>
<organism evidence="2">
    <name type="scientific">Tanacetum cinerariifolium</name>
    <name type="common">Dalmatian daisy</name>
    <name type="synonym">Chrysanthemum cinerariifolium</name>
    <dbReference type="NCBI Taxonomy" id="118510"/>
    <lineage>
        <taxon>Eukaryota</taxon>
        <taxon>Viridiplantae</taxon>
        <taxon>Streptophyta</taxon>
        <taxon>Embryophyta</taxon>
        <taxon>Tracheophyta</taxon>
        <taxon>Spermatophyta</taxon>
        <taxon>Magnoliopsida</taxon>
        <taxon>eudicotyledons</taxon>
        <taxon>Gunneridae</taxon>
        <taxon>Pentapetalae</taxon>
        <taxon>asterids</taxon>
        <taxon>campanulids</taxon>
        <taxon>Asterales</taxon>
        <taxon>Asteraceae</taxon>
        <taxon>Asteroideae</taxon>
        <taxon>Anthemideae</taxon>
        <taxon>Anthemidinae</taxon>
        <taxon>Tanacetum</taxon>
    </lineage>
</organism>
<reference evidence="2" key="1">
    <citation type="journal article" date="2019" name="Sci. Rep.">
        <title>Draft genome of Tanacetum cinerariifolium, the natural source of mosquito coil.</title>
        <authorList>
            <person name="Yamashiro T."/>
            <person name="Shiraishi A."/>
            <person name="Satake H."/>
            <person name="Nakayama K."/>
        </authorList>
    </citation>
    <scope>NUCLEOTIDE SEQUENCE</scope>
</reference>
<name>A0A6L2M1S1_TANCI</name>
<gene>
    <name evidence="2" type="ORF">Tci_038492</name>
</gene>
<accession>A0A6L2M1S1</accession>
<evidence type="ECO:0000313" key="2">
    <source>
        <dbReference type="EMBL" id="GEU66514.1"/>
    </source>
</evidence>
<evidence type="ECO:0000256" key="1">
    <source>
        <dbReference type="SAM" id="MobiDB-lite"/>
    </source>
</evidence>
<dbReference type="EMBL" id="BKCJ010005397">
    <property type="protein sequence ID" value="GEU66514.1"/>
    <property type="molecule type" value="Genomic_DNA"/>
</dbReference>
<proteinExistence type="predicted"/>